<dbReference type="EMBL" id="BGPR01000066">
    <property type="protein sequence ID" value="GBL89663.1"/>
    <property type="molecule type" value="Genomic_DNA"/>
</dbReference>
<dbReference type="OrthoDB" id="6436874at2759"/>
<protein>
    <recommendedName>
        <fullName evidence="3">Copia protein</fullName>
    </recommendedName>
</protein>
<comment type="caution">
    <text evidence="1">The sequence shown here is derived from an EMBL/GenBank/DDBJ whole genome shotgun (WGS) entry which is preliminary data.</text>
</comment>
<proteinExistence type="predicted"/>
<accession>A0A4Y2BCC3</accession>
<evidence type="ECO:0000313" key="1">
    <source>
        <dbReference type="EMBL" id="GBL89663.1"/>
    </source>
</evidence>
<organism evidence="1 2">
    <name type="scientific">Araneus ventricosus</name>
    <name type="common">Orbweaver spider</name>
    <name type="synonym">Epeira ventricosa</name>
    <dbReference type="NCBI Taxonomy" id="182803"/>
    <lineage>
        <taxon>Eukaryota</taxon>
        <taxon>Metazoa</taxon>
        <taxon>Ecdysozoa</taxon>
        <taxon>Arthropoda</taxon>
        <taxon>Chelicerata</taxon>
        <taxon>Arachnida</taxon>
        <taxon>Araneae</taxon>
        <taxon>Araneomorphae</taxon>
        <taxon>Entelegynae</taxon>
        <taxon>Araneoidea</taxon>
        <taxon>Araneidae</taxon>
        <taxon>Araneus</taxon>
    </lineage>
</organism>
<evidence type="ECO:0008006" key="3">
    <source>
        <dbReference type="Google" id="ProtNLM"/>
    </source>
</evidence>
<dbReference type="Proteomes" id="UP000499080">
    <property type="component" value="Unassembled WGS sequence"/>
</dbReference>
<reference evidence="1 2" key="1">
    <citation type="journal article" date="2019" name="Sci. Rep.">
        <title>Orb-weaving spider Araneus ventricosus genome elucidates the spidroin gene catalogue.</title>
        <authorList>
            <person name="Kono N."/>
            <person name="Nakamura H."/>
            <person name="Ohtoshi R."/>
            <person name="Moran D.A.P."/>
            <person name="Shinohara A."/>
            <person name="Yoshida Y."/>
            <person name="Fujiwara M."/>
            <person name="Mori M."/>
            <person name="Tomita M."/>
            <person name="Arakawa K."/>
        </authorList>
    </citation>
    <scope>NUCLEOTIDE SEQUENCE [LARGE SCALE GENOMIC DNA]</scope>
</reference>
<dbReference type="CDD" id="cd09272">
    <property type="entry name" value="RNase_HI_RT_Ty1"/>
    <property type="match status" value="1"/>
</dbReference>
<name>A0A4Y2BCC3_ARAVE</name>
<sequence length="112" mass="13232">MSTTEAEFVAPSQACKKAIWLYRLFMDIYHLQCVPVLQVDNENVIQLINYTEFHNRTKYIDVHYKFVRGKHHNGELNVQYCESVNQAADILTKPLSRYRFQKLKQLIGILEL</sequence>
<gene>
    <name evidence="1" type="ORF">AVEN_104619_1</name>
</gene>
<dbReference type="AlphaFoldDB" id="A0A4Y2BCC3"/>
<evidence type="ECO:0000313" key="2">
    <source>
        <dbReference type="Proteomes" id="UP000499080"/>
    </source>
</evidence>
<keyword evidence="2" id="KW-1185">Reference proteome</keyword>